<feature type="domain" description="HTH tetR-type" evidence="3">
    <location>
        <begin position="207"/>
        <end position="267"/>
    </location>
</feature>
<dbReference type="PANTHER" id="PTHR30055">
    <property type="entry name" value="HTH-TYPE TRANSCRIPTIONAL REGULATOR RUTR"/>
    <property type="match status" value="1"/>
</dbReference>
<protein>
    <submittedName>
        <fullName evidence="4">TetR/AcrR family transcriptional regulator</fullName>
    </submittedName>
</protein>
<dbReference type="Proteomes" id="UP001500635">
    <property type="component" value="Unassembled WGS sequence"/>
</dbReference>
<feature type="DNA-binding region" description="H-T-H motif" evidence="2">
    <location>
        <begin position="34"/>
        <end position="53"/>
    </location>
</feature>
<dbReference type="PROSITE" id="PS01081">
    <property type="entry name" value="HTH_TETR_1"/>
    <property type="match status" value="1"/>
</dbReference>
<gene>
    <name evidence="4" type="ORF">GCM10023147_33540</name>
</gene>
<evidence type="ECO:0000256" key="2">
    <source>
        <dbReference type="PROSITE-ProRule" id="PRU00335"/>
    </source>
</evidence>
<comment type="caution">
    <text evidence="4">The sequence shown here is derived from an EMBL/GenBank/DDBJ whole genome shotgun (WGS) entry which is preliminary data.</text>
</comment>
<sequence length="391" mass="41611">MTNTGTRLRPAERRRQLIAIAAALFTERGYEHVSVADIARGAGVTGPSVYRHFADKQAILAAAMAAAVDEMEAVTDAVLARPDARYADLLAGVVAMSVSDPVPIVLWRWNRRHLSAQQARAMIERSEAVLGRWVGLLAQERPALSVDDARVLAWATLAVAGSVPISRGRIGVRRYRAELEVIGARVLDAPPSAAPSLPPPPAPPARTIRRDELLDAAARLFFDNGYGQVGIDDIGAAVGISGPSVYRHFPSKSSILLAICGRAAAGLELGVVESTAATNDAHEQLRLLVRSYARNLAISPDLAVAFTVGRELLIEAGGESLLAAQRGYVARWGALLTGPDGAGPDAAGARIAVGAAMTIANDFARTRRLRRRPRFRDELVYLMDTALGLSA</sequence>
<evidence type="ECO:0000313" key="5">
    <source>
        <dbReference type="Proteomes" id="UP001500635"/>
    </source>
</evidence>
<evidence type="ECO:0000259" key="3">
    <source>
        <dbReference type="PROSITE" id="PS50977"/>
    </source>
</evidence>
<dbReference type="Pfam" id="PF00440">
    <property type="entry name" value="TetR_N"/>
    <property type="match status" value="2"/>
</dbReference>
<keyword evidence="1 2" id="KW-0238">DNA-binding</keyword>
<dbReference type="InterPro" id="IPR001647">
    <property type="entry name" value="HTH_TetR"/>
</dbReference>
<dbReference type="SUPFAM" id="SSF46689">
    <property type="entry name" value="Homeodomain-like"/>
    <property type="match status" value="2"/>
</dbReference>
<dbReference type="InterPro" id="IPR050109">
    <property type="entry name" value="HTH-type_TetR-like_transc_reg"/>
</dbReference>
<dbReference type="PROSITE" id="PS50977">
    <property type="entry name" value="HTH_TETR_2"/>
    <property type="match status" value="2"/>
</dbReference>
<dbReference type="InterPro" id="IPR023772">
    <property type="entry name" value="DNA-bd_HTH_TetR-type_CS"/>
</dbReference>
<feature type="domain" description="HTH tetR-type" evidence="3">
    <location>
        <begin position="11"/>
        <end position="71"/>
    </location>
</feature>
<feature type="DNA-binding region" description="H-T-H motif" evidence="2">
    <location>
        <begin position="230"/>
        <end position="249"/>
    </location>
</feature>
<dbReference type="RefSeq" id="WP_344998052.1">
    <property type="nucleotide sequence ID" value="NZ_BAABFR010000058.1"/>
</dbReference>
<evidence type="ECO:0000256" key="1">
    <source>
        <dbReference type="ARBA" id="ARBA00023125"/>
    </source>
</evidence>
<dbReference type="EMBL" id="BAABFR010000058">
    <property type="protein sequence ID" value="GAA4397838.1"/>
    <property type="molecule type" value="Genomic_DNA"/>
</dbReference>
<keyword evidence="5" id="KW-1185">Reference proteome</keyword>
<organism evidence="4 5">
    <name type="scientific">Tsukamurella soli</name>
    <dbReference type="NCBI Taxonomy" id="644556"/>
    <lineage>
        <taxon>Bacteria</taxon>
        <taxon>Bacillati</taxon>
        <taxon>Actinomycetota</taxon>
        <taxon>Actinomycetes</taxon>
        <taxon>Mycobacteriales</taxon>
        <taxon>Tsukamurellaceae</taxon>
        <taxon>Tsukamurella</taxon>
    </lineage>
</organism>
<name>A0ABP8JY00_9ACTN</name>
<dbReference type="Gene3D" id="1.10.10.60">
    <property type="entry name" value="Homeodomain-like"/>
    <property type="match status" value="2"/>
</dbReference>
<proteinExistence type="predicted"/>
<dbReference type="Gene3D" id="1.10.357.10">
    <property type="entry name" value="Tetracycline Repressor, domain 2"/>
    <property type="match status" value="2"/>
</dbReference>
<dbReference type="InterPro" id="IPR009057">
    <property type="entry name" value="Homeodomain-like_sf"/>
</dbReference>
<dbReference type="PANTHER" id="PTHR30055:SF237">
    <property type="entry name" value="TRANSCRIPTIONAL REPRESSOR MCE3R"/>
    <property type="match status" value="1"/>
</dbReference>
<dbReference type="PRINTS" id="PR00455">
    <property type="entry name" value="HTHTETR"/>
</dbReference>
<reference evidence="5" key="1">
    <citation type="journal article" date="2019" name="Int. J. Syst. Evol. Microbiol.">
        <title>The Global Catalogue of Microorganisms (GCM) 10K type strain sequencing project: providing services to taxonomists for standard genome sequencing and annotation.</title>
        <authorList>
            <consortium name="The Broad Institute Genomics Platform"/>
            <consortium name="The Broad Institute Genome Sequencing Center for Infectious Disease"/>
            <person name="Wu L."/>
            <person name="Ma J."/>
        </authorList>
    </citation>
    <scope>NUCLEOTIDE SEQUENCE [LARGE SCALE GENOMIC DNA]</scope>
    <source>
        <strain evidence="5">JCM 17688</strain>
    </source>
</reference>
<evidence type="ECO:0000313" key="4">
    <source>
        <dbReference type="EMBL" id="GAA4397838.1"/>
    </source>
</evidence>
<accession>A0ABP8JY00</accession>